<dbReference type="GeneID" id="84895281"/>
<dbReference type="PANTHER" id="PTHR11046:SF0">
    <property type="entry name" value="OLIGORIBONUCLEASE, MITOCHONDRIAL"/>
    <property type="match status" value="1"/>
</dbReference>
<keyword evidence="2" id="KW-0540">Nuclease</keyword>
<evidence type="ECO:0000256" key="6">
    <source>
        <dbReference type="ARBA" id="ARBA00070964"/>
    </source>
</evidence>
<dbReference type="AlphaFoldDB" id="A0A0M4MCU6"/>
<evidence type="ECO:0000313" key="8">
    <source>
        <dbReference type="EMBL" id="ALE19325.1"/>
    </source>
</evidence>
<dbReference type="FunFam" id="3.30.420.10:FF:000003">
    <property type="entry name" value="Oligoribonuclease"/>
    <property type="match status" value="1"/>
</dbReference>
<feature type="domain" description="Exonuclease" evidence="7">
    <location>
        <begin position="13"/>
        <end position="194"/>
    </location>
</feature>
<dbReference type="GO" id="GO:0003676">
    <property type="term" value="F:nucleic acid binding"/>
    <property type="evidence" value="ECO:0007669"/>
    <property type="project" value="InterPro"/>
</dbReference>
<dbReference type="Proteomes" id="UP000068137">
    <property type="component" value="Chromosome"/>
</dbReference>
<keyword evidence="4" id="KW-0269">Exonuclease</keyword>
<protein>
    <recommendedName>
        <fullName evidence="6">Oligoribonuclease</fullName>
    </recommendedName>
</protein>
<sequence length="212" mass="23627">MISPDNLPAKLDRIVWIDCEMTGLDRTKDVLVEISVLVTDGNLRVLGGDEGTEPGLDIVIHASDELLNGMDEVVTEMHAKSGLTDEIRRSTITVAEAEQQVLAYIMKFVDEPRTAPLAGNSIATDRAFIARDMPELDAFLHYRMIDVSTIKELCHRWFPRIYINQPPKGMNHRAMADIKESIKELAYYRAVAFVPSPGPSDAEIKGKLADFS</sequence>
<evidence type="ECO:0000256" key="5">
    <source>
        <dbReference type="ARBA" id="ARBA00057155"/>
    </source>
</evidence>
<dbReference type="NCBIfam" id="NF003765">
    <property type="entry name" value="PRK05359.1"/>
    <property type="match status" value="1"/>
</dbReference>
<dbReference type="GO" id="GO:0000175">
    <property type="term" value="F:3'-5'-RNA exonuclease activity"/>
    <property type="evidence" value="ECO:0007669"/>
    <property type="project" value="InterPro"/>
</dbReference>
<dbReference type="STRING" id="1528099.AL705_06975"/>
<name>A0A0M4MCU6_9ACTN</name>
<reference evidence="8 9" key="1">
    <citation type="journal article" date="2015" name="Genome Announc.">
        <title>Complete Genome Sequences for Two Strains of a Novel Fastidious, Partially Acid-Fast, Gram-Positive Corynebacterineae Bacterium, Derived from Human Clinical Samples.</title>
        <authorList>
            <person name="Nicholson A.C."/>
            <person name="Bell M."/>
            <person name="Humrighouse B.W."/>
            <person name="McQuiston J.R."/>
        </authorList>
    </citation>
    <scope>NUCLEOTIDE SEQUENCE [LARGE SCALE GENOMIC DNA]</scope>
    <source>
        <strain evidence="8 9">X1698</strain>
    </source>
</reference>
<dbReference type="CDD" id="cd06135">
    <property type="entry name" value="Orn"/>
    <property type="match status" value="1"/>
</dbReference>
<evidence type="ECO:0000256" key="3">
    <source>
        <dbReference type="ARBA" id="ARBA00022801"/>
    </source>
</evidence>
<dbReference type="InterPro" id="IPR012337">
    <property type="entry name" value="RNaseH-like_sf"/>
</dbReference>
<evidence type="ECO:0000256" key="2">
    <source>
        <dbReference type="ARBA" id="ARBA00022722"/>
    </source>
</evidence>
<dbReference type="PATRIC" id="fig|1528099.3.peg.1373"/>
<dbReference type="EMBL" id="CP012390">
    <property type="protein sequence ID" value="ALE19325.1"/>
    <property type="molecule type" value="Genomic_DNA"/>
</dbReference>
<accession>A0A0M4MCU6</accession>
<dbReference type="SMART" id="SM00479">
    <property type="entry name" value="EXOIII"/>
    <property type="match status" value="1"/>
</dbReference>
<proteinExistence type="inferred from homology"/>
<dbReference type="InterPro" id="IPR036397">
    <property type="entry name" value="RNaseH_sf"/>
</dbReference>
<dbReference type="InterPro" id="IPR022894">
    <property type="entry name" value="Oligoribonuclease"/>
</dbReference>
<dbReference type="Gene3D" id="3.30.420.10">
    <property type="entry name" value="Ribonuclease H-like superfamily/Ribonuclease H"/>
    <property type="match status" value="1"/>
</dbReference>
<evidence type="ECO:0000256" key="1">
    <source>
        <dbReference type="ARBA" id="ARBA00009921"/>
    </source>
</evidence>
<dbReference type="RefSeq" id="WP_053962391.1">
    <property type="nucleotide sequence ID" value="NZ_CAJPTR010000046.1"/>
</dbReference>
<comment type="function">
    <text evidence="5">3'-to-5' exoribonuclease specific for small oligoribonucleotides.</text>
</comment>
<dbReference type="InterPro" id="IPR013520">
    <property type="entry name" value="Ribonucl_H"/>
</dbReference>
<gene>
    <name evidence="8" type="ORF">AL705_06975</name>
</gene>
<evidence type="ECO:0000259" key="7">
    <source>
        <dbReference type="SMART" id="SM00479"/>
    </source>
</evidence>
<dbReference type="OrthoDB" id="9801329at2"/>
<organism evidence="8 9">
    <name type="scientific">Lawsonella clevelandensis</name>
    <dbReference type="NCBI Taxonomy" id="1528099"/>
    <lineage>
        <taxon>Bacteria</taxon>
        <taxon>Bacillati</taxon>
        <taxon>Actinomycetota</taxon>
        <taxon>Actinomycetes</taxon>
        <taxon>Mycobacteriales</taxon>
        <taxon>Lawsonellaceae</taxon>
        <taxon>Lawsonella</taxon>
    </lineage>
</organism>
<dbReference type="PANTHER" id="PTHR11046">
    <property type="entry name" value="OLIGORIBONUCLEASE, MITOCHONDRIAL"/>
    <property type="match status" value="1"/>
</dbReference>
<dbReference type="SUPFAM" id="SSF53098">
    <property type="entry name" value="Ribonuclease H-like"/>
    <property type="match status" value="1"/>
</dbReference>
<evidence type="ECO:0000313" key="9">
    <source>
        <dbReference type="Proteomes" id="UP000068137"/>
    </source>
</evidence>
<evidence type="ECO:0000256" key="4">
    <source>
        <dbReference type="ARBA" id="ARBA00022839"/>
    </source>
</evidence>
<keyword evidence="3" id="KW-0378">Hydrolase</keyword>
<dbReference type="KEGG" id="cbq:AL705_06975"/>
<comment type="similarity">
    <text evidence="1">Belongs to the oligoribonuclease family.</text>
</comment>
<dbReference type="Pfam" id="PF00929">
    <property type="entry name" value="RNase_T"/>
    <property type="match status" value="1"/>
</dbReference>